<evidence type="ECO:0000313" key="6">
    <source>
        <dbReference type="EMBL" id="QDV53640.1"/>
    </source>
</evidence>
<dbReference type="SMART" id="SM00981">
    <property type="entry name" value="THUMP"/>
    <property type="match status" value="1"/>
</dbReference>
<dbReference type="PANTHER" id="PTHR47313:SF1">
    <property type="entry name" value="RIBOSOMAL RNA LARGE SUBUNIT METHYLTRANSFERASE K_L"/>
    <property type="match status" value="1"/>
</dbReference>
<evidence type="ECO:0000313" key="7">
    <source>
        <dbReference type="Proteomes" id="UP000318313"/>
    </source>
</evidence>
<dbReference type="Gene3D" id="3.30.2130.30">
    <property type="match status" value="1"/>
</dbReference>
<dbReference type="Proteomes" id="UP000318313">
    <property type="component" value="Chromosome"/>
</dbReference>
<gene>
    <name evidence="6" type="primary">rlmL</name>
    <name evidence="6" type="ORF">Enr17x_57210</name>
</gene>
<feature type="compositionally biased region" description="Acidic residues" evidence="4">
    <location>
        <begin position="389"/>
        <end position="399"/>
    </location>
</feature>
<dbReference type="InterPro" id="IPR004114">
    <property type="entry name" value="THUMP_dom"/>
</dbReference>
<feature type="domain" description="THUMP" evidence="5">
    <location>
        <begin position="46"/>
        <end position="156"/>
    </location>
</feature>
<dbReference type="EMBL" id="CP037452">
    <property type="protein sequence ID" value="QDV53640.1"/>
    <property type="molecule type" value="Genomic_DNA"/>
</dbReference>
<evidence type="ECO:0000256" key="1">
    <source>
        <dbReference type="ARBA" id="ARBA00022603"/>
    </source>
</evidence>
<name>A0A518IKM4_9PLAN</name>
<accession>A0A518IKM4</accession>
<dbReference type="Pfam" id="PF02926">
    <property type="entry name" value="THUMP"/>
    <property type="match status" value="1"/>
</dbReference>
<dbReference type="PANTHER" id="PTHR47313">
    <property type="entry name" value="RIBOSOMAL RNA LARGE SUBUNIT METHYLTRANSFERASE K/L"/>
    <property type="match status" value="1"/>
</dbReference>
<keyword evidence="2 6" id="KW-0808">Transferase</keyword>
<dbReference type="GO" id="GO:0003723">
    <property type="term" value="F:RNA binding"/>
    <property type="evidence" value="ECO:0007669"/>
    <property type="project" value="UniProtKB-UniRule"/>
</dbReference>
<feature type="compositionally biased region" description="Low complexity" evidence="4">
    <location>
        <begin position="405"/>
        <end position="418"/>
    </location>
</feature>
<evidence type="ECO:0000256" key="4">
    <source>
        <dbReference type="SAM" id="MobiDB-lite"/>
    </source>
</evidence>
<dbReference type="AlphaFoldDB" id="A0A518IKM4"/>
<dbReference type="OrthoDB" id="9809404at2"/>
<dbReference type="PROSITE" id="PS51165">
    <property type="entry name" value="THUMP"/>
    <property type="match status" value="1"/>
</dbReference>
<dbReference type="InterPro" id="IPR002052">
    <property type="entry name" value="DNA_methylase_N6_adenine_CS"/>
</dbReference>
<dbReference type="Gene3D" id="3.40.50.150">
    <property type="entry name" value="Vaccinia Virus protein VP39"/>
    <property type="match status" value="1"/>
</dbReference>
<keyword evidence="7" id="KW-1185">Reference proteome</keyword>
<dbReference type="GO" id="GO:0008990">
    <property type="term" value="F:rRNA (guanine-N2-)-methyltransferase activity"/>
    <property type="evidence" value="ECO:0007669"/>
    <property type="project" value="TreeGrafter"/>
</dbReference>
<dbReference type="KEGG" id="gfm:Enr17x_57210"/>
<dbReference type="CDD" id="cd11715">
    <property type="entry name" value="THUMP_AdoMetMT"/>
    <property type="match status" value="1"/>
</dbReference>
<evidence type="ECO:0000259" key="5">
    <source>
        <dbReference type="PROSITE" id="PS51165"/>
    </source>
</evidence>
<dbReference type="SUPFAM" id="SSF53335">
    <property type="entry name" value="S-adenosyl-L-methionine-dependent methyltransferases"/>
    <property type="match status" value="1"/>
</dbReference>
<organism evidence="6 7">
    <name type="scientific">Gimesia fumaroli</name>
    <dbReference type="NCBI Taxonomy" id="2527976"/>
    <lineage>
        <taxon>Bacteria</taxon>
        <taxon>Pseudomonadati</taxon>
        <taxon>Planctomycetota</taxon>
        <taxon>Planctomycetia</taxon>
        <taxon>Planctomycetales</taxon>
        <taxon>Planctomycetaceae</taxon>
        <taxon>Gimesia</taxon>
    </lineage>
</organism>
<keyword evidence="1 6" id="KW-0489">Methyltransferase</keyword>
<proteinExistence type="predicted"/>
<dbReference type="PROSITE" id="PS00092">
    <property type="entry name" value="N6_MTASE"/>
    <property type="match status" value="1"/>
</dbReference>
<reference evidence="6 7" key="1">
    <citation type="submission" date="2019-03" db="EMBL/GenBank/DDBJ databases">
        <title>Deep-cultivation of Planctomycetes and their phenomic and genomic characterization uncovers novel biology.</title>
        <authorList>
            <person name="Wiegand S."/>
            <person name="Jogler M."/>
            <person name="Boedeker C."/>
            <person name="Pinto D."/>
            <person name="Vollmers J."/>
            <person name="Rivas-Marin E."/>
            <person name="Kohn T."/>
            <person name="Peeters S.H."/>
            <person name="Heuer A."/>
            <person name="Rast P."/>
            <person name="Oberbeckmann S."/>
            <person name="Bunk B."/>
            <person name="Jeske O."/>
            <person name="Meyerdierks A."/>
            <person name="Storesund J.E."/>
            <person name="Kallscheuer N."/>
            <person name="Luecker S."/>
            <person name="Lage O.M."/>
            <person name="Pohl T."/>
            <person name="Merkel B.J."/>
            <person name="Hornburger P."/>
            <person name="Mueller R.-W."/>
            <person name="Bruemmer F."/>
            <person name="Labrenz M."/>
            <person name="Spormann A.M."/>
            <person name="Op den Camp H."/>
            <person name="Overmann J."/>
            <person name="Amann R."/>
            <person name="Jetten M.S.M."/>
            <person name="Mascher T."/>
            <person name="Medema M.H."/>
            <person name="Devos D.P."/>
            <person name="Kaster A.-K."/>
            <person name="Ovreas L."/>
            <person name="Rohde M."/>
            <person name="Galperin M.Y."/>
            <person name="Jogler C."/>
        </authorList>
    </citation>
    <scope>NUCLEOTIDE SEQUENCE [LARGE SCALE GENOMIC DNA]</scope>
    <source>
        <strain evidence="6 7">Enr17</strain>
    </source>
</reference>
<dbReference type="InterPro" id="IPR000241">
    <property type="entry name" value="RlmKL-like_Mtase"/>
</dbReference>
<dbReference type="InterPro" id="IPR054170">
    <property type="entry name" value="RlmL_1st"/>
</dbReference>
<dbReference type="GO" id="GO:0070043">
    <property type="term" value="F:rRNA (guanine-N7-)-methyltransferase activity"/>
    <property type="evidence" value="ECO:0007669"/>
    <property type="project" value="TreeGrafter"/>
</dbReference>
<dbReference type="Pfam" id="PF22020">
    <property type="entry name" value="RlmL_1st"/>
    <property type="match status" value="1"/>
</dbReference>
<protein>
    <submittedName>
        <fullName evidence="6">Ribosomal RNA large subunit methyltransferase K/L</fullName>
    </submittedName>
</protein>
<sequence length="439" mass="49602">MSEPLTLVATSAFGLEAVVSRELKQLGYEDQTVENGRVTFQGDLEAICRCNLWLRSADRVMICLGEFTALDFDDLFDETRDLEWERWMPPSARFPVRASAVRSKINSAKNSQKMVKKAIAERLKDHYIKDWFPEDGPLYSVNAAILKDKASICVDTTGSSLHKRGYRKLTAGAQLKETLAAGLIQLSYWNRERAFVDPCCGSGTIPIEAALIGTNTAPGINREFACEGWQQFPAELWKEARDEARDLERNDLAFRLQGYDIDPAMIRMARYHAQQAGMEDFIHFQDQPLSEFSTPRKYGCIITNPPYGERLGEKEDAEVIYREMKRVFKPLDTWSIYVLTSHPGFERIYGQKARRRKLYNGGIECTYYQFPGPPPPRKKSPWDKAKAAEEDETGEETPDAEATVPQPADAEPAQAESATMEPADVEPNVEQSADEKESS</sequence>
<feature type="region of interest" description="Disordered" evidence="4">
    <location>
        <begin position="369"/>
        <end position="439"/>
    </location>
</feature>
<dbReference type="RefSeq" id="WP_145313307.1">
    <property type="nucleotide sequence ID" value="NZ_CP037452.1"/>
</dbReference>
<evidence type="ECO:0000256" key="2">
    <source>
        <dbReference type="ARBA" id="ARBA00022679"/>
    </source>
</evidence>
<evidence type="ECO:0000256" key="3">
    <source>
        <dbReference type="PROSITE-ProRule" id="PRU00529"/>
    </source>
</evidence>
<dbReference type="InterPro" id="IPR029063">
    <property type="entry name" value="SAM-dependent_MTases_sf"/>
</dbReference>
<dbReference type="Pfam" id="PF01170">
    <property type="entry name" value="UPF0020"/>
    <property type="match status" value="1"/>
</dbReference>
<keyword evidence="3" id="KW-0694">RNA-binding</keyword>